<keyword evidence="1" id="KW-0472">Membrane</keyword>
<protein>
    <submittedName>
        <fullName evidence="2">MSHA biogenesis protein MshO</fullName>
    </submittedName>
</protein>
<evidence type="ECO:0000313" key="3">
    <source>
        <dbReference type="Proteomes" id="UP000561045"/>
    </source>
</evidence>
<evidence type="ECO:0000256" key="1">
    <source>
        <dbReference type="SAM" id="Phobius"/>
    </source>
</evidence>
<dbReference type="RefSeq" id="WP_183634293.1">
    <property type="nucleotide sequence ID" value="NZ_BAABLE010000011.1"/>
</dbReference>
<reference evidence="2 3" key="1">
    <citation type="submission" date="2020-08" db="EMBL/GenBank/DDBJ databases">
        <title>Genomic Encyclopedia of Type Strains, Phase IV (KMG-IV): sequencing the most valuable type-strain genomes for metagenomic binning, comparative biology and taxonomic classification.</title>
        <authorList>
            <person name="Goeker M."/>
        </authorList>
    </citation>
    <scope>NUCLEOTIDE SEQUENCE [LARGE SCALE GENOMIC DNA]</scope>
    <source>
        <strain evidence="2 3">DSM 106739</strain>
    </source>
</reference>
<keyword evidence="1" id="KW-1133">Transmembrane helix</keyword>
<feature type="transmembrane region" description="Helical" evidence="1">
    <location>
        <begin position="12"/>
        <end position="36"/>
    </location>
</feature>
<proteinExistence type="predicted"/>
<dbReference type="Proteomes" id="UP000561045">
    <property type="component" value="Unassembled WGS sequence"/>
</dbReference>
<dbReference type="Pfam" id="PF07963">
    <property type="entry name" value="N_methyl"/>
    <property type="match status" value="1"/>
</dbReference>
<comment type="caution">
    <text evidence="2">The sequence shown here is derived from an EMBL/GenBank/DDBJ whole genome shotgun (WGS) entry which is preliminary data.</text>
</comment>
<dbReference type="SUPFAM" id="SSF54523">
    <property type="entry name" value="Pili subunits"/>
    <property type="match status" value="1"/>
</dbReference>
<dbReference type="NCBIfam" id="TIGR02532">
    <property type="entry name" value="IV_pilin_GFxxxE"/>
    <property type="match status" value="1"/>
</dbReference>
<gene>
    <name evidence="2" type="ORF">GGR36_001806</name>
</gene>
<dbReference type="AlphaFoldDB" id="A0A840BLR0"/>
<dbReference type="PROSITE" id="PS00409">
    <property type="entry name" value="PROKAR_NTER_METHYL"/>
    <property type="match status" value="1"/>
</dbReference>
<dbReference type="Gene3D" id="3.30.700.10">
    <property type="entry name" value="Glycoprotein, Type 4 Pilin"/>
    <property type="match status" value="1"/>
</dbReference>
<sequence length="292" mass="30058">MRHPELRRAGRGFTLVEMVVVITIVGILAAVASAFIQRPMEAMIDAANRASLADVADTAVRRIARDLRSALPNSVRVTTSGSGAATRYYIEFLPTVGGGRYCAAPDSGGVCSSAAGSSANPLSFDAVDSSFEVIGPILQPVSGTIQYVSVYNLGIPGADAWAGDTLASFSAISGGTAKTITLAAPKQFPFASPGNRFHLVAAPVTYECAPQSSGNSGSGTLTRYWGYALSATQPTTFPGASAAPLAGRVAACSIDYGQAAIDQNGLVSLSLTLRQNGESVTLTHEVLVNNVP</sequence>
<name>A0A840BLR0_9RHOO</name>
<accession>A0A840BLR0</accession>
<dbReference type="InterPro" id="IPR012902">
    <property type="entry name" value="N_methyl_site"/>
</dbReference>
<dbReference type="EMBL" id="JACIET010000001">
    <property type="protein sequence ID" value="MBB4012498.1"/>
    <property type="molecule type" value="Genomic_DNA"/>
</dbReference>
<evidence type="ECO:0000313" key="2">
    <source>
        <dbReference type="EMBL" id="MBB4012498.1"/>
    </source>
</evidence>
<keyword evidence="3" id="KW-1185">Reference proteome</keyword>
<dbReference type="InterPro" id="IPR045584">
    <property type="entry name" value="Pilin-like"/>
</dbReference>
<organism evidence="2 3">
    <name type="scientific">Niveibacterium umoris</name>
    <dbReference type="NCBI Taxonomy" id="1193620"/>
    <lineage>
        <taxon>Bacteria</taxon>
        <taxon>Pseudomonadati</taxon>
        <taxon>Pseudomonadota</taxon>
        <taxon>Betaproteobacteria</taxon>
        <taxon>Rhodocyclales</taxon>
        <taxon>Rhodocyclaceae</taxon>
        <taxon>Niveibacterium</taxon>
    </lineage>
</organism>
<keyword evidence="1" id="KW-0812">Transmembrane</keyword>